<dbReference type="Proteomes" id="UP000186804">
    <property type="component" value="Unassembled WGS sequence"/>
</dbReference>
<organism evidence="3 4">
    <name type="scientific">Cryptosporidium andersoni</name>
    <dbReference type="NCBI Taxonomy" id="117008"/>
    <lineage>
        <taxon>Eukaryota</taxon>
        <taxon>Sar</taxon>
        <taxon>Alveolata</taxon>
        <taxon>Apicomplexa</taxon>
        <taxon>Conoidasida</taxon>
        <taxon>Coccidia</taxon>
        <taxon>Eucoccidiorida</taxon>
        <taxon>Eimeriorina</taxon>
        <taxon>Cryptosporidiidae</taxon>
        <taxon>Cryptosporidium</taxon>
    </lineage>
</organism>
<evidence type="ECO:0000313" key="3">
    <source>
        <dbReference type="EMBL" id="OII76912.1"/>
    </source>
</evidence>
<dbReference type="AlphaFoldDB" id="A0A1J4MRU4"/>
<dbReference type="Pfam" id="PF04935">
    <property type="entry name" value="SURF6"/>
    <property type="match status" value="1"/>
</dbReference>
<feature type="coiled-coil region" evidence="1">
    <location>
        <begin position="208"/>
        <end position="278"/>
    </location>
</feature>
<sequence length="283" mass="33240">MKGIWTELGCFSYSLNLLPSDILLHTEEKVSTRAYLAKSKTNTKKKSSTLENKIQRYSPSTLLTSLEIIKRHFGANKEYKTVGEQRRSGDTILPVKSEEPISRNELKEKLAKKIAELRQNKILRNKNRQDKRERKRKLIGIKQKEIDNQNSDIEDQCFGNIITPSNTSDLQNKKLFDRSKGSKIKRIEESIKKIKEEEIWLDTLPDHIRNVEKTKIAMEKALQRANRVKVKDNLNKLMKSKKQILAKKEKSRKRWENIKKANEEKAKISQLKRQENINLYRKK</sequence>
<comment type="caution">
    <text evidence="3">The sequence shown here is derived from an EMBL/GenBank/DDBJ whole genome shotgun (WGS) entry which is preliminary data.</text>
</comment>
<dbReference type="OrthoDB" id="343583at2759"/>
<dbReference type="InterPro" id="IPR029190">
    <property type="entry name" value="Rrp14/SURF6_C"/>
</dbReference>
<name>A0A1J4MRU4_9CRYT</name>
<gene>
    <name evidence="3" type="ORF">cand_022550</name>
</gene>
<evidence type="ECO:0000259" key="2">
    <source>
        <dbReference type="Pfam" id="PF04935"/>
    </source>
</evidence>
<dbReference type="GeneID" id="92366439"/>
<evidence type="ECO:0000313" key="4">
    <source>
        <dbReference type="Proteomes" id="UP000186804"/>
    </source>
</evidence>
<proteinExistence type="predicted"/>
<dbReference type="VEuPathDB" id="CryptoDB:cand_022550"/>
<dbReference type="RefSeq" id="XP_067068758.1">
    <property type="nucleotide sequence ID" value="XM_067212485.1"/>
</dbReference>
<feature type="domain" description="Ribosomal RNA-processing protein 14/surfeit locus protein 6 C-terminal" evidence="2">
    <location>
        <begin position="106"/>
        <end position="278"/>
    </location>
</feature>
<dbReference type="EMBL" id="LRBS01000048">
    <property type="protein sequence ID" value="OII76912.1"/>
    <property type="molecule type" value="Genomic_DNA"/>
</dbReference>
<evidence type="ECO:0000256" key="1">
    <source>
        <dbReference type="SAM" id="Coils"/>
    </source>
</evidence>
<protein>
    <recommendedName>
        <fullName evidence="2">Ribosomal RNA-processing protein 14/surfeit locus protein 6 C-terminal domain-containing protein</fullName>
    </recommendedName>
</protein>
<accession>A0A1J4MRU4</accession>
<reference evidence="3 4" key="1">
    <citation type="submission" date="2016-10" db="EMBL/GenBank/DDBJ databases">
        <title>Reductive evolution of mitochondrial metabolism and differential evolution of invasion-related proteins in Cryptosporidium.</title>
        <authorList>
            <person name="Liu S."/>
            <person name="Roellig D.M."/>
            <person name="Guo Y."/>
            <person name="Li N."/>
            <person name="Frace M.A."/>
            <person name="Tang K."/>
            <person name="Zhang L."/>
            <person name="Feng Y."/>
            <person name="Xiao L."/>
        </authorList>
    </citation>
    <scope>NUCLEOTIDE SEQUENCE [LARGE SCALE GENOMIC DNA]</scope>
    <source>
        <strain evidence="3">30847</strain>
    </source>
</reference>
<keyword evidence="1" id="KW-0175">Coiled coil</keyword>
<keyword evidence="4" id="KW-1185">Reference proteome</keyword>